<dbReference type="RefSeq" id="XP_009047807.1">
    <property type="nucleotide sequence ID" value="XM_009049559.1"/>
</dbReference>
<name>V4AVT6_LOTGI</name>
<dbReference type="Proteomes" id="UP000030746">
    <property type="component" value="Unassembled WGS sequence"/>
</dbReference>
<dbReference type="HOGENOM" id="CLU_097967_0_0_1"/>
<reference evidence="2 3" key="1">
    <citation type="journal article" date="2013" name="Nature">
        <title>Insights into bilaterian evolution from three spiralian genomes.</title>
        <authorList>
            <person name="Simakov O."/>
            <person name="Marletaz F."/>
            <person name="Cho S.J."/>
            <person name="Edsinger-Gonzales E."/>
            <person name="Havlak P."/>
            <person name="Hellsten U."/>
            <person name="Kuo D.H."/>
            <person name="Larsson T."/>
            <person name="Lv J."/>
            <person name="Arendt D."/>
            <person name="Savage R."/>
            <person name="Osoegawa K."/>
            <person name="de Jong P."/>
            <person name="Grimwood J."/>
            <person name="Chapman J.A."/>
            <person name="Shapiro H."/>
            <person name="Aerts A."/>
            <person name="Otillar R.P."/>
            <person name="Terry A.Y."/>
            <person name="Boore J.L."/>
            <person name="Grigoriev I.V."/>
            <person name="Lindberg D.R."/>
            <person name="Seaver E.C."/>
            <person name="Weisblat D.A."/>
            <person name="Putnam N.H."/>
            <person name="Rokhsar D.S."/>
        </authorList>
    </citation>
    <scope>NUCLEOTIDE SEQUENCE [LARGE SCALE GENOMIC DNA]</scope>
</reference>
<feature type="non-terminal residue" evidence="2">
    <location>
        <position position="1"/>
    </location>
</feature>
<dbReference type="OMA" id="MFSARWA"/>
<feature type="domain" description="A to I editase" evidence="1">
    <location>
        <begin position="1"/>
        <end position="156"/>
    </location>
</feature>
<dbReference type="EMBL" id="KB200505">
    <property type="protein sequence ID" value="ESP01488.1"/>
    <property type="molecule type" value="Genomic_DNA"/>
</dbReference>
<dbReference type="InterPro" id="IPR002466">
    <property type="entry name" value="A_deamin"/>
</dbReference>
<dbReference type="GO" id="GO:0006396">
    <property type="term" value="P:RNA processing"/>
    <property type="evidence" value="ECO:0007669"/>
    <property type="project" value="InterPro"/>
</dbReference>
<dbReference type="GO" id="GO:0006382">
    <property type="term" value="P:adenosine to inosine editing"/>
    <property type="evidence" value="ECO:0007669"/>
    <property type="project" value="TreeGrafter"/>
</dbReference>
<dbReference type="GO" id="GO:0005730">
    <property type="term" value="C:nucleolus"/>
    <property type="evidence" value="ECO:0007669"/>
    <property type="project" value="TreeGrafter"/>
</dbReference>
<protein>
    <recommendedName>
        <fullName evidence="1">A to I editase domain-containing protein</fullName>
    </recommendedName>
</protein>
<dbReference type="AlphaFoldDB" id="V4AVT6"/>
<dbReference type="STRING" id="225164.V4AVT6"/>
<evidence type="ECO:0000313" key="2">
    <source>
        <dbReference type="EMBL" id="ESP01488.1"/>
    </source>
</evidence>
<dbReference type="KEGG" id="lgi:LOTGIDRAFT_139693"/>
<organism evidence="2 3">
    <name type="scientific">Lottia gigantea</name>
    <name type="common">Giant owl limpet</name>
    <dbReference type="NCBI Taxonomy" id="225164"/>
    <lineage>
        <taxon>Eukaryota</taxon>
        <taxon>Metazoa</taxon>
        <taxon>Spiralia</taxon>
        <taxon>Lophotrochozoa</taxon>
        <taxon>Mollusca</taxon>
        <taxon>Gastropoda</taxon>
        <taxon>Patellogastropoda</taxon>
        <taxon>Lottioidea</taxon>
        <taxon>Lottiidae</taxon>
        <taxon>Lottia</taxon>
    </lineage>
</organism>
<dbReference type="GO" id="GO:0005737">
    <property type="term" value="C:cytoplasm"/>
    <property type="evidence" value="ECO:0007669"/>
    <property type="project" value="TreeGrafter"/>
</dbReference>
<accession>V4AVT6</accession>
<evidence type="ECO:0000259" key="1">
    <source>
        <dbReference type="PROSITE" id="PS50141"/>
    </source>
</evidence>
<dbReference type="GO" id="GO:0003725">
    <property type="term" value="F:double-stranded RNA binding"/>
    <property type="evidence" value="ECO:0007669"/>
    <property type="project" value="TreeGrafter"/>
</dbReference>
<proteinExistence type="predicted"/>
<keyword evidence="3" id="KW-1185">Reference proteome</keyword>
<dbReference type="PANTHER" id="PTHR10910">
    <property type="entry name" value="EUKARYOTE SPECIFIC DSRNA BINDING PROTEIN"/>
    <property type="match status" value="1"/>
</dbReference>
<dbReference type="Pfam" id="PF02137">
    <property type="entry name" value="A_deamin"/>
    <property type="match status" value="1"/>
</dbReference>
<dbReference type="OrthoDB" id="10268011at2759"/>
<dbReference type="PROSITE" id="PS50141">
    <property type="entry name" value="A_DEAMIN_EDITASE"/>
    <property type="match status" value="1"/>
</dbReference>
<dbReference type="GO" id="GO:0008251">
    <property type="term" value="F:tRNA-specific adenosine deaminase activity"/>
    <property type="evidence" value="ECO:0007669"/>
    <property type="project" value="TreeGrafter"/>
</dbReference>
<dbReference type="CTD" id="20234220"/>
<gene>
    <name evidence="2" type="ORF">LOTGIDRAFT_139693</name>
</gene>
<evidence type="ECO:0000313" key="3">
    <source>
        <dbReference type="Proteomes" id="UP000030746"/>
    </source>
</evidence>
<dbReference type="GO" id="GO:0003726">
    <property type="term" value="F:double-stranded RNA adenosine deaminase activity"/>
    <property type="evidence" value="ECO:0007669"/>
    <property type="project" value="TreeGrafter"/>
</dbReference>
<sequence length="158" mass="17902">FDHGHLSRTACCRVYDVLTESLPPPYHINHPRLYNVTIPLAELYPNGVHITSLSVNWSAADDKIEITDGITGKTTPLSPFKSGKLMASRLCKAAFLSRHKDMARMSQKQSLEQVPTYEVAKRNSVHYQQAKQALHEHFIVSQIGAWIKKPKDMDNFTK</sequence>
<dbReference type="PANTHER" id="PTHR10910:SF145">
    <property type="entry name" value="DOUBLE-STRANDED RNA-SPECIFIC ADENOSINE DEAMINASE-LIKE"/>
    <property type="match status" value="1"/>
</dbReference>
<dbReference type="GeneID" id="20234220"/>